<dbReference type="InterPro" id="IPR022764">
    <property type="entry name" value="Peptidase_S54_rhomboid_dom"/>
</dbReference>
<evidence type="ECO:0000313" key="7">
    <source>
        <dbReference type="EMBL" id="CAD9869366.1"/>
    </source>
</evidence>
<dbReference type="InterPro" id="IPR035952">
    <property type="entry name" value="Rhomboid-like_sf"/>
</dbReference>
<gene>
    <name evidence="7" type="ORF">FJAP1339_LOCUS9079</name>
</gene>
<keyword evidence="4 5" id="KW-0472">Membrane</keyword>
<dbReference type="AlphaFoldDB" id="A0A7S2XZP1"/>
<dbReference type="Gene3D" id="1.20.1540.10">
    <property type="entry name" value="Rhomboid-like"/>
    <property type="match status" value="1"/>
</dbReference>
<evidence type="ECO:0000256" key="1">
    <source>
        <dbReference type="ARBA" id="ARBA00004141"/>
    </source>
</evidence>
<feature type="transmembrane region" description="Helical" evidence="5">
    <location>
        <begin position="167"/>
        <end position="186"/>
    </location>
</feature>
<dbReference type="SUPFAM" id="SSF144091">
    <property type="entry name" value="Rhomboid-like"/>
    <property type="match status" value="1"/>
</dbReference>
<accession>A0A7S2XZP1</accession>
<name>A0A7S2XZP1_9STRA</name>
<dbReference type="EMBL" id="HBHR01018050">
    <property type="protein sequence ID" value="CAD9869366.1"/>
    <property type="molecule type" value="Transcribed_RNA"/>
</dbReference>
<sequence length="303" mass="33443">MGVWQAIIIVSAMEQLIRREKRLCTKVLGTNYCKLLPSSDDTSFSGDAVEKGNYLVFISASFCHASRSHCINNVIMIAAVGSQLENILGPTLLLILFITSGVMGWLFTYCRLKFFSAADKWHFAKFQQGLGSSPCTYALAITAASILDPSVAVGPFLEDSSSEHSKYAVVSWISTVWAVFVAPNILSGKLHEAFLLDLPLAFLGTVLCTFYTKLLASDSSWFNLTAVNAATWLVLYHFKTFSKSLHRRLNGKSFQSSDHAAHFGGALSGLIAALLWNDWGMLHSKIAVLLSMFYLLVRFIFDI</sequence>
<evidence type="ECO:0000256" key="4">
    <source>
        <dbReference type="ARBA" id="ARBA00023136"/>
    </source>
</evidence>
<feature type="domain" description="Peptidase S54 rhomboid" evidence="6">
    <location>
        <begin position="54"/>
        <end position="139"/>
    </location>
</feature>
<feature type="transmembrane region" description="Helical" evidence="5">
    <location>
        <begin position="193"/>
        <end position="214"/>
    </location>
</feature>
<evidence type="ECO:0000256" key="3">
    <source>
        <dbReference type="ARBA" id="ARBA00022989"/>
    </source>
</evidence>
<reference evidence="7" key="1">
    <citation type="submission" date="2021-01" db="EMBL/GenBank/DDBJ databases">
        <authorList>
            <person name="Corre E."/>
            <person name="Pelletier E."/>
            <person name="Niang G."/>
            <person name="Scheremetjew M."/>
            <person name="Finn R."/>
            <person name="Kale V."/>
            <person name="Holt S."/>
            <person name="Cochrane G."/>
            <person name="Meng A."/>
            <person name="Brown T."/>
            <person name="Cohen L."/>
        </authorList>
    </citation>
    <scope>NUCLEOTIDE SEQUENCE</scope>
    <source>
        <strain evidence="7">CCMP1661</strain>
    </source>
</reference>
<comment type="subcellular location">
    <subcellularLocation>
        <location evidence="1">Membrane</location>
        <topology evidence="1">Multi-pass membrane protein</topology>
    </subcellularLocation>
</comment>
<keyword evidence="2 5" id="KW-0812">Transmembrane</keyword>
<dbReference type="Pfam" id="PF01694">
    <property type="entry name" value="Rhomboid"/>
    <property type="match status" value="1"/>
</dbReference>
<dbReference type="GO" id="GO:0004252">
    <property type="term" value="F:serine-type endopeptidase activity"/>
    <property type="evidence" value="ECO:0007669"/>
    <property type="project" value="InterPro"/>
</dbReference>
<organism evidence="7">
    <name type="scientific">Fibrocapsa japonica</name>
    <dbReference type="NCBI Taxonomy" id="94617"/>
    <lineage>
        <taxon>Eukaryota</taxon>
        <taxon>Sar</taxon>
        <taxon>Stramenopiles</taxon>
        <taxon>Ochrophyta</taxon>
        <taxon>Raphidophyceae</taxon>
        <taxon>Chattonellales</taxon>
        <taxon>Chattonellaceae</taxon>
        <taxon>Fibrocapsa</taxon>
    </lineage>
</organism>
<dbReference type="GO" id="GO:0016020">
    <property type="term" value="C:membrane"/>
    <property type="evidence" value="ECO:0007669"/>
    <property type="project" value="UniProtKB-SubCell"/>
</dbReference>
<feature type="transmembrane region" description="Helical" evidence="5">
    <location>
        <begin position="129"/>
        <end position="147"/>
    </location>
</feature>
<evidence type="ECO:0000256" key="5">
    <source>
        <dbReference type="SAM" id="Phobius"/>
    </source>
</evidence>
<feature type="transmembrane region" description="Helical" evidence="5">
    <location>
        <begin position="282"/>
        <end position="301"/>
    </location>
</feature>
<keyword evidence="3 5" id="KW-1133">Transmembrane helix</keyword>
<evidence type="ECO:0000256" key="2">
    <source>
        <dbReference type="ARBA" id="ARBA00022692"/>
    </source>
</evidence>
<feature type="transmembrane region" description="Helical" evidence="5">
    <location>
        <begin position="87"/>
        <end position="108"/>
    </location>
</feature>
<protein>
    <recommendedName>
        <fullName evidence="6">Peptidase S54 rhomboid domain-containing protein</fullName>
    </recommendedName>
</protein>
<evidence type="ECO:0000259" key="6">
    <source>
        <dbReference type="Pfam" id="PF01694"/>
    </source>
</evidence>
<proteinExistence type="predicted"/>